<proteinExistence type="predicted"/>
<comment type="caution">
    <text evidence="2">The sequence shown here is derived from an EMBL/GenBank/DDBJ whole genome shotgun (WGS) entry which is preliminary data.</text>
</comment>
<evidence type="ECO:0000313" key="2">
    <source>
        <dbReference type="EMBL" id="GAA2091970.1"/>
    </source>
</evidence>
<feature type="transmembrane region" description="Helical" evidence="1">
    <location>
        <begin position="86"/>
        <end position="104"/>
    </location>
</feature>
<feature type="transmembrane region" description="Helical" evidence="1">
    <location>
        <begin position="47"/>
        <end position="66"/>
    </location>
</feature>
<feature type="transmembrane region" description="Helical" evidence="1">
    <location>
        <begin position="6"/>
        <end position="26"/>
    </location>
</feature>
<sequence>MLLAAGLLHAAPWWLLPVPLVAGLAWSAGVQVGEGPPSDRRSPRPRALLLVSAALLAATATVTAETLSAGDLAGRVHLGDLGGDTLVLAAGLTAFLVVSSNALVRGALRRDARPGAEERLRTASQLKGGRWIGPLERIALAGLLVAGAFPVAAGVIAAKGIVRFPEIQQDSGGTKAEQFLVGSLVSWVLALAAAGLLRLSMQ</sequence>
<name>A0ABP5I1P2_9MICO</name>
<keyword evidence="1" id="KW-1133">Transmembrane helix</keyword>
<keyword evidence="3" id="KW-1185">Reference proteome</keyword>
<evidence type="ECO:0000313" key="3">
    <source>
        <dbReference type="Proteomes" id="UP001500984"/>
    </source>
</evidence>
<organism evidence="2 3">
    <name type="scientific">Brevibacterium salitolerans</name>
    <dbReference type="NCBI Taxonomy" id="1403566"/>
    <lineage>
        <taxon>Bacteria</taxon>
        <taxon>Bacillati</taxon>
        <taxon>Actinomycetota</taxon>
        <taxon>Actinomycetes</taxon>
        <taxon>Micrococcales</taxon>
        <taxon>Brevibacteriaceae</taxon>
        <taxon>Brevibacterium</taxon>
    </lineage>
</organism>
<accession>A0ABP5I1P2</accession>
<protein>
    <recommendedName>
        <fullName evidence="4">FtsX-like permease family protein</fullName>
    </recommendedName>
</protein>
<dbReference type="Proteomes" id="UP001500984">
    <property type="component" value="Unassembled WGS sequence"/>
</dbReference>
<keyword evidence="1" id="KW-0812">Transmembrane</keyword>
<gene>
    <name evidence="2" type="ORF">GCM10009823_09400</name>
</gene>
<dbReference type="EMBL" id="BAAAPZ010000003">
    <property type="protein sequence ID" value="GAA2091970.1"/>
    <property type="molecule type" value="Genomic_DNA"/>
</dbReference>
<evidence type="ECO:0000256" key="1">
    <source>
        <dbReference type="SAM" id="Phobius"/>
    </source>
</evidence>
<feature type="transmembrane region" description="Helical" evidence="1">
    <location>
        <begin position="178"/>
        <end position="197"/>
    </location>
</feature>
<feature type="transmembrane region" description="Helical" evidence="1">
    <location>
        <begin position="138"/>
        <end position="158"/>
    </location>
</feature>
<reference evidence="3" key="1">
    <citation type="journal article" date="2019" name="Int. J. Syst. Evol. Microbiol.">
        <title>The Global Catalogue of Microorganisms (GCM) 10K type strain sequencing project: providing services to taxonomists for standard genome sequencing and annotation.</title>
        <authorList>
            <consortium name="The Broad Institute Genomics Platform"/>
            <consortium name="The Broad Institute Genome Sequencing Center for Infectious Disease"/>
            <person name="Wu L."/>
            <person name="Ma J."/>
        </authorList>
    </citation>
    <scope>NUCLEOTIDE SEQUENCE [LARGE SCALE GENOMIC DNA]</scope>
    <source>
        <strain evidence="3">JCM 15900</strain>
    </source>
</reference>
<evidence type="ECO:0008006" key="4">
    <source>
        <dbReference type="Google" id="ProtNLM"/>
    </source>
</evidence>
<keyword evidence="1" id="KW-0472">Membrane</keyword>